<protein>
    <recommendedName>
        <fullName evidence="3 9">NADH-ubiquinone oxidoreductase chain 3</fullName>
        <ecNumber evidence="9">7.1.1.2</ecNumber>
    </recommendedName>
</protein>
<feature type="transmembrane region" description="Helical" evidence="9">
    <location>
        <begin position="6"/>
        <end position="31"/>
    </location>
</feature>
<keyword evidence="9" id="KW-0249">Electron transport</keyword>
<evidence type="ECO:0000313" key="10">
    <source>
        <dbReference type="EMBL" id="ANB10910.1"/>
    </source>
</evidence>
<keyword evidence="6 9" id="KW-1133">Transmembrane helix</keyword>
<evidence type="ECO:0000256" key="5">
    <source>
        <dbReference type="ARBA" id="ARBA00022692"/>
    </source>
</evidence>
<dbReference type="Pfam" id="PF00507">
    <property type="entry name" value="Oxidored_q4"/>
    <property type="match status" value="1"/>
</dbReference>
<evidence type="ECO:0000256" key="9">
    <source>
        <dbReference type="RuleBase" id="RU003640"/>
    </source>
</evidence>
<dbReference type="InterPro" id="IPR000440">
    <property type="entry name" value="NADH_UbQ/plastoQ_OxRdtase_su3"/>
</dbReference>
<evidence type="ECO:0000256" key="7">
    <source>
        <dbReference type="ARBA" id="ARBA00023136"/>
    </source>
</evidence>
<organism evidence="10 11">
    <name type="scientific">Sugiyamaella lignohabitans</name>
    <dbReference type="NCBI Taxonomy" id="796027"/>
    <lineage>
        <taxon>Eukaryota</taxon>
        <taxon>Fungi</taxon>
        <taxon>Dikarya</taxon>
        <taxon>Ascomycota</taxon>
        <taxon>Saccharomycotina</taxon>
        <taxon>Dipodascomycetes</taxon>
        <taxon>Dipodascales</taxon>
        <taxon>Trichomonascaceae</taxon>
        <taxon>Sugiyamaella</taxon>
    </lineage>
</organism>
<evidence type="ECO:0000256" key="4">
    <source>
        <dbReference type="ARBA" id="ARBA00022448"/>
    </source>
</evidence>
<evidence type="ECO:0000256" key="2">
    <source>
        <dbReference type="ARBA" id="ARBA00008472"/>
    </source>
</evidence>
<dbReference type="Proteomes" id="UP000189580">
    <property type="component" value="Mitochondrion"/>
</dbReference>
<evidence type="ECO:0000256" key="6">
    <source>
        <dbReference type="ARBA" id="ARBA00022989"/>
    </source>
</evidence>
<dbReference type="PANTHER" id="PTHR11058">
    <property type="entry name" value="NADH-UBIQUINONE OXIDOREDUCTASE CHAIN 3"/>
    <property type="match status" value="1"/>
</dbReference>
<gene>
    <name evidence="10" type="ORF">AWJ20_5373</name>
</gene>
<comment type="subcellular location">
    <subcellularLocation>
        <location evidence="1">Membrane</location>
    </subcellularLocation>
    <subcellularLocation>
        <location evidence="9">Mitochondrion membrane</location>
        <topology evidence="9">Multi-pass membrane protein</topology>
    </subcellularLocation>
</comment>
<keyword evidence="9" id="KW-0830">Ubiquinone</keyword>
<proteinExistence type="inferred from homology"/>
<reference evidence="10 11" key="1">
    <citation type="submission" date="2016-02" db="EMBL/GenBank/DDBJ databases">
        <title>Complete genome sequence and transcriptome regulation of the pentose utilising yeast Sugiyamaella lignohabitans.</title>
        <authorList>
            <person name="Bellasio M."/>
            <person name="Peymann A."/>
            <person name="Valli M."/>
            <person name="Sipitzky M."/>
            <person name="Graf A."/>
            <person name="Sauer M."/>
            <person name="Marx H."/>
            <person name="Mattanovich D."/>
        </authorList>
    </citation>
    <scope>NUCLEOTIDE SEQUENCE [LARGE SCALE GENOMIC DNA]</scope>
    <source>
        <strain evidence="10 11">CBS 10342</strain>
    </source>
</reference>
<keyword evidence="4 9" id="KW-0813">Transport</keyword>
<keyword evidence="9" id="KW-0679">Respiratory chain</keyword>
<dbReference type="AlphaFoldDB" id="A0A167BWC7"/>
<dbReference type="GeneID" id="28928604"/>
<comment type="similarity">
    <text evidence="2 9">Belongs to the complex I subunit 3 family.</text>
</comment>
<evidence type="ECO:0000256" key="3">
    <source>
        <dbReference type="ARBA" id="ARBA00021007"/>
    </source>
</evidence>
<comment type="catalytic activity">
    <reaction evidence="8 9">
        <text>a ubiquinone + NADH + 5 H(+)(in) = a ubiquinol + NAD(+) + 4 H(+)(out)</text>
        <dbReference type="Rhea" id="RHEA:29091"/>
        <dbReference type="Rhea" id="RHEA-COMP:9565"/>
        <dbReference type="Rhea" id="RHEA-COMP:9566"/>
        <dbReference type="ChEBI" id="CHEBI:15378"/>
        <dbReference type="ChEBI" id="CHEBI:16389"/>
        <dbReference type="ChEBI" id="CHEBI:17976"/>
        <dbReference type="ChEBI" id="CHEBI:57540"/>
        <dbReference type="ChEBI" id="CHEBI:57945"/>
        <dbReference type="EC" id="7.1.1.2"/>
    </reaction>
</comment>
<geneLocation type="mitochondrion" evidence="10"/>
<evidence type="ECO:0000313" key="11">
    <source>
        <dbReference type="Proteomes" id="UP000189580"/>
    </source>
</evidence>
<feature type="transmembrane region" description="Helical" evidence="9">
    <location>
        <begin position="90"/>
        <end position="111"/>
    </location>
</feature>
<dbReference type="RefSeq" id="YP_009305704.1">
    <property type="nucleotide sequence ID" value="NC_031346.1"/>
</dbReference>
<evidence type="ECO:0000256" key="1">
    <source>
        <dbReference type="ARBA" id="ARBA00004370"/>
    </source>
</evidence>
<keyword evidence="9" id="KW-0520">NAD</keyword>
<keyword evidence="5 9" id="KW-0812">Transmembrane</keyword>
<comment type="function">
    <text evidence="9">Core subunit of the mitochondrial membrane respiratory chain NADH dehydrogenase (Complex I) which catalyzes electron transfer from NADH through the respiratory chain, using ubiquinone as an electron acceptor. Essential for the catalytic activity of complex I.</text>
</comment>
<keyword evidence="11" id="KW-1185">Reference proteome</keyword>
<keyword evidence="9 10" id="KW-0496">Mitochondrion</keyword>
<evidence type="ECO:0000256" key="8">
    <source>
        <dbReference type="ARBA" id="ARBA00049551"/>
    </source>
</evidence>
<sequence>MLFTSYTMYIYFMLMPIVSQLLLGINLLLSYNNTYNDKTIPFECGLSSFNQTRSAFSVSFILIAILFLPFDLEVSSILPYSLALNPSQGGGSYGLSIIIIFISILAIGFIYEYRTNALHIKNPSRDTRIPSLYNVKSMSNDISSTK</sequence>
<dbReference type="InterPro" id="IPR038430">
    <property type="entry name" value="NDAH_ubi_oxred_su3_sf"/>
</dbReference>
<dbReference type="OrthoDB" id="154075at2759"/>
<dbReference type="Gene3D" id="1.20.58.1610">
    <property type="entry name" value="NADH:ubiquinone/plastoquinone oxidoreductase, chain 3"/>
    <property type="match status" value="1"/>
</dbReference>
<keyword evidence="9" id="KW-1278">Translocase</keyword>
<keyword evidence="7 9" id="KW-0472">Membrane</keyword>
<dbReference type="PANTHER" id="PTHR11058:SF9">
    <property type="entry name" value="NADH-UBIQUINONE OXIDOREDUCTASE CHAIN 3"/>
    <property type="match status" value="1"/>
</dbReference>
<feature type="transmembrane region" description="Helical" evidence="9">
    <location>
        <begin position="52"/>
        <end position="70"/>
    </location>
</feature>
<dbReference type="KEGG" id="slb:AWJ20_5373"/>
<dbReference type="GO" id="GO:0030964">
    <property type="term" value="C:NADH dehydrogenase complex"/>
    <property type="evidence" value="ECO:0007669"/>
    <property type="project" value="TreeGrafter"/>
</dbReference>
<dbReference type="GO" id="GO:0031966">
    <property type="term" value="C:mitochondrial membrane"/>
    <property type="evidence" value="ECO:0007669"/>
    <property type="project" value="UniProtKB-SubCell"/>
</dbReference>
<name>A0A167BWC7_9ASCO</name>
<dbReference type="EC" id="7.1.1.2" evidence="9"/>
<dbReference type="GO" id="GO:0008137">
    <property type="term" value="F:NADH dehydrogenase (ubiquinone) activity"/>
    <property type="evidence" value="ECO:0007669"/>
    <property type="project" value="UniProtKB-UniRule"/>
</dbReference>
<dbReference type="EMBL" id="CP014499">
    <property type="protein sequence ID" value="ANB10910.1"/>
    <property type="molecule type" value="Genomic_DNA"/>
</dbReference>
<accession>A0A167BWC7</accession>